<reference evidence="9 10" key="1">
    <citation type="journal article" date="2009" name="Stand. Genomic Sci.">
        <title>Complete genome sequence of Anaerococcus prevotii type strain (PC1).</title>
        <authorList>
            <person name="Labutti K."/>
            <person name="Pukall R."/>
            <person name="Steenblock K."/>
            <person name="Glavina Del Rio T."/>
            <person name="Tice H."/>
            <person name="Copeland A."/>
            <person name="Cheng J.F."/>
            <person name="Lucas S."/>
            <person name="Chen F."/>
            <person name="Nolan M."/>
            <person name="Bruce D."/>
            <person name="Goodwin L."/>
            <person name="Pitluck S."/>
            <person name="Ivanova N."/>
            <person name="Mavromatis K."/>
            <person name="Ovchinnikova G."/>
            <person name="Pati A."/>
            <person name="Chen A."/>
            <person name="Palaniappan K."/>
            <person name="Land M."/>
            <person name="Hauser L."/>
            <person name="Chang Y.J."/>
            <person name="Jeffries C.D."/>
            <person name="Chain P."/>
            <person name="Saunders E."/>
            <person name="Brettin T."/>
            <person name="Detter J.C."/>
            <person name="Han C."/>
            <person name="Goker M."/>
            <person name="Bristow J."/>
            <person name="Eisen J.A."/>
            <person name="Markowitz V."/>
            <person name="Hugenholtz P."/>
            <person name="Kyrpides N.C."/>
            <person name="Klenk H.P."/>
            <person name="Lapidus A."/>
        </authorList>
    </citation>
    <scope>NUCLEOTIDE SEQUENCE [LARGE SCALE GENOMIC DNA]</scope>
    <source>
        <strain evidence="10">ATCC 9321 / DSM 20548 / JCM 6508 / NCTC 11806 / PC1</strain>
    </source>
</reference>
<dbReference type="PANTHER" id="PTHR42756:SF1">
    <property type="entry name" value="TRANSCRIPTIONAL REPRESSOR OF EMRAB OPERON"/>
    <property type="match status" value="1"/>
</dbReference>
<comment type="subcellular location">
    <subcellularLocation>
        <location evidence="1">Cytoplasm</location>
    </subcellularLocation>
</comment>
<dbReference type="KEGG" id="apr:Apre_1718"/>
<name>C7REX3_ANAPD</name>
<protein>
    <recommendedName>
        <fullName evidence="6">HTH-type transcriptional regulator SarZ</fullName>
    </recommendedName>
    <alternativeName>
        <fullName evidence="7">Staphylococcal accessory regulator Z</fullName>
    </alternativeName>
</protein>
<dbReference type="eggNOG" id="COG1846">
    <property type="taxonomic scope" value="Bacteria"/>
</dbReference>
<accession>C7REX3</accession>
<dbReference type="HOGENOM" id="CLU_083287_27_7_9"/>
<feature type="domain" description="HTH marR-type" evidence="8">
    <location>
        <begin position="12"/>
        <end position="153"/>
    </location>
</feature>
<dbReference type="EMBL" id="CP001708">
    <property type="protein sequence ID" value="ACV29736.1"/>
    <property type="molecule type" value="Genomic_DNA"/>
</dbReference>
<dbReference type="InterPro" id="IPR055166">
    <property type="entry name" value="Transc_reg_Sar_Rot_HTH"/>
</dbReference>
<dbReference type="PANTHER" id="PTHR42756">
    <property type="entry name" value="TRANSCRIPTIONAL REGULATOR, MARR"/>
    <property type="match status" value="1"/>
</dbReference>
<keyword evidence="2" id="KW-0805">Transcription regulation</keyword>
<dbReference type="GO" id="GO:0003677">
    <property type="term" value="F:DNA binding"/>
    <property type="evidence" value="ECO:0007669"/>
    <property type="project" value="UniProtKB-KW"/>
</dbReference>
<gene>
    <name evidence="9" type="ordered locus">Apre_1718</name>
</gene>
<keyword evidence="4" id="KW-0804">Transcription</keyword>
<keyword evidence="10" id="KW-1185">Reference proteome</keyword>
<dbReference type="STRING" id="525919.Apre_1718"/>
<dbReference type="Pfam" id="PF22381">
    <property type="entry name" value="Staph_reg_Sar_Rot"/>
    <property type="match status" value="1"/>
</dbReference>
<evidence type="ECO:0000256" key="2">
    <source>
        <dbReference type="ARBA" id="ARBA00023015"/>
    </source>
</evidence>
<dbReference type="OrthoDB" id="9806864at2"/>
<dbReference type="GO" id="GO:0005737">
    <property type="term" value="C:cytoplasm"/>
    <property type="evidence" value="ECO:0007669"/>
    <property type="project" value="UniProtKB-SubCell"/>
</dbReference>
<evidence type="ECO:0000256" key="5">
    <source>
        <dbReference type="ARBA" id="ARBA00046337"/>
    </source>
</evidence>
<evidence type="ECO:0000256" key="1">
    <source>
        <dbReference type="ARBA" id="ARBA00004496"/>
    </source>
</evidence>
<evidence type="ECO:0000256" key="3">
    <source>
        <dbReference type="ARBA" id="ARBA00023125"/>
    </source>
</evidence>
<evidence type="ECO:0000256" key="4">
    <source>
        <dbReference type="ARBA" id="ARBA00023163"/>
    </source>
</evidence>
<dbReference type="GO" id="GO:0003700">
    <property type="term" value="F:DNA-binding transcription factor activity"/>
    <property type="evidence" value="ECO:0007669"/>
    <property type="project" value="InterPro"/>
</dbReference>
<organism evidence="9 10">
    <name type="scientific">Anaerococcus prevotii (strain ATCC 9321 / DSM 20548 / JCM 6508 / NCTC 11806 / PC1)</name>
    <name type="common">Peptostreptococcus prevotii</name>
    <name type="synonym">Peptococcus prevotii</name>
    <dbReference type="NCBI Taxonomy" id="525919"/>
    <lineage>
        <taxon>Bacteria</taxon>
        <taxon>Bacillati</taxon>
        <taxon>Bacillota</taxon>
        <taxon>Tissierellia</taxon>
        <taxon>Tissierellales</taxon>
        <taxon>Peptoniphilaceae</taxon>
        <taxon>Anaerococcus</taxon>
    </lineage>
</organism>
<dbReference type="Gene3D" id="1.10.10.10">
    <property type="entry name" value="Winged helix-like DNA-binding domain superfamily/Winged helix DNA-binding domain"/>
    <property type="match status" value="1"/>
</dbReference>
<dbReference type="PROSITE" id="PS50995">
    <property type="entry name" value="HTH_MARR_2"/>
    <property type="match status" value="1"/>
</dbReference>
<dbReference type="SMART" id="SM00347">
    <property type="entry name" value="HTH_MARR"/>
    <property type="match status" value="1"/>
</dbReference>
<evidence type="ECO:0000259" key="8">
    <source>
        <dbReference type="PROSITE" id="PS50995"/>
    </source>
</evidence>
<dbReference type="Proteomes" id="UP000002294">
    <property type="component" value="Chromosome"/>
</dbReference>
<proteinExistence type="inferred from homology"/>
<sequence>MAAKHIDFFEFNNSIFSMIREISHKIDLLLQDTANELGITPLQLKMIITLYSNRDKAVSIGSLGKAIGITGGNISNICKRLEKQGFVNRVRSEEDERVVNVMLTKDGEKAAKMVDDYFQKIKEDIPEDGIDVNLQTIVDELEALELLLDKYIYRSGLDG</sequence>
<comment type="similarity">
    <text evidence="5">Belongs to the SarZ family.</text>
</comment>
<evidence type="ECO:0000256" key="6">
    <source>
        <dbReference type="ARBA" id="ARBA00047188"/>
    </source>
</evidence>
<evidence type="ECO:0000256" key="7">
    <source>
        <dbReference type="ARBA" id="ARBA00047207"/>
    </source>
</evidence>
<dbReference type="RefSeq" id="WP_015778632.1">
    <property type="nucleotide sequence ID" value="NC_013171.1"/>
</dbReference>
<dbReference type="InterPro" id="IPR000835">
    <property type="entry name" value="HTH_MarR-typ"/>
</dbReference>
<evidence type="ECO:0000313" key="10">
    <source>
        <dbReference type="Proteomes" id="UP000002294"/>
    </source>
</evidence>
<dbReference type="AlphaFoldDB" id="C7REX3"/>
<keyword evidence="3" id="KW-0238">DNA-binding</keyword>
<dbReference type="SUPFAM" id="SSF46785">
    <property type="entry name" value="Winged helix' DNA-binding domain"/>
    <property type="match status" value="1"/>
</dbReference>
<evidence type="ECO:0000313" key="9">
    <source>
        <dbReference type="EMBL" id="ACV29736.1"/>
    </source>
</evidence>
<dbReference type="InterPro" id="IPR036388">
    <property type="entry name" value="WH-like_DNA-bd_sf"/>
</dbReference>
<dbReference type="PRINTS" id="PR00598">
    <property type="entry name" value="HTHMARR"/>
</dbReference>
<dbReference type="InterPro" id="IPR036390">
    <property type="entry name" value="WH_DNA-bd_sf"/>
</dbReference>